<evidence type="ECO:0000313" key="2">
    <source>
        <dbReference type="Proteomes" id="UP000823775"/>
    </source>
</evidence>
<sequence length="107" mass="12619">MILVKREEPGMWVVRKFVRDRNHPLVMSPSNRRPAFDEKDKRIQELTAELQIKKRPTAAYQEQLLSLVKDVESHNEHLSTKVQAVHSMLKGVEAKRHELSNHSRYHK</sequence>
<organism evidence="1 2">
    <name type="scientific">Datura stramonium</name>
    <name type="common">Jimsonweed</name>
    <name type="synonym">Common thornapple</name>
    <dbReference type="NCBI Taxonomy" id="4076"/>
    <lineage>
        <taxon>Eukaryota</taxon>
        <taxon>Viridiplantae</taxon>
        <taxon>Streptophyta</taxon>
        <taxon>Embryophyta</taxon>
        <taxon>Tracheophyta</taxon>
        <taxon>Spermatophyta</taxon>
        <taxon>Magnoliopsida</taxon>
        <taxon>eudicotyledons</taxon>
        <taxon>Gunneridae</taxon>
        <taxon>Pentapetalae</taxon>
        <taxon>asterids</taxon>
        <taxon>lamiids</taxon>
        <taxon>Solanales</taxon>
        <taxon>Solanaceae</taxon>
        <taxon>Solanoideae</taxon>
        <taxon>Datureae</taxon>
        <taxon>Datura</taxon>
    </lineage>
</organism>
<proteinExistence type="predicted"/>
<gene>
    <name evidence="1" type="ORF">HAX54_016370</name>
</gene>
<dbReference type="EMBL" id="JACEIK010000206">
    <property type="protein sequence ID" value="MCD7452385.1"/>
    <property type="molecule type" value="Genomic_DNA"/>
</dbReference>
<protein>
    <submittedName>
        <fullName evidence="1">Uncharacterized protein</fullName>
    </submittedName>
</protein>
<comment type="caution">
    <text evidence="1">The sequence shown here is derived from an EMBL/GenBank/DDBJ whole genome shotgun (WGS) entry which is preliminary data.</text>
</comment>
<dbReference type="Proteomes" id="UP000823775">
    <property type="component" value="Unassembled WGS sequence"/>
</dbReference>
<accession>A0ABS8RZW8</accession>
<name>A0ABS8RZW8_DATST</name>
<keyword evidence="2" id="KW-1185">Reference proteome</keyword>
<evidence type="ECO:0000313" key="1">
    <source>
        <dbReference type="EMBL" id="MCD7452385.1"/>
    </source>
</evidence>
<reference evidence="1 2" key="1">
    <citation type="journal article" date="2021" name="BMC Genomics">
        <title>Datura genome reveals duplications of psychoactive alkaloid biosynthetic genes and high mutation rate following tissue culture.</title>
        <authorList>
            <person name="Rajewski A."/>
            <person name="Carter-House D."/>
            <person name="Stajich J."/>
            <person name="Litt A."/>
        </authorList>
    </citation>
    <scope>NUCLEOTIDE SEQUENCE [LARGE SCALE GENOMIC DNA]</scope>
    <source>
        <strain evidence="1">AR-01</strain>
    </source>
</reference>